<evidence type="ECO:0000259" key="10">
    <source>
        <dbReference type="Pfam" id="PF00593"/>
    </source>
</evidence>
<dbReference type="GO" id="GO:0009279">
    <property type="term" value="C:cell outer membrane"/>
    <property type="evidence" value="ECO:0007669"/>
    <property type="project" value="UniProtKB-SubCell"/>
</dbReference>
<comment type="similarity">
    <text evidence="8">Belongs to the TonB-dependent receptor family.</text>
</comment>
<dbReference type="InterPro" id="IPR036942">
    <property type="entry name" value="Beta-barrel_TonB_sf"/>
</dbReference>
<dbReference type="PROSITE" id="PS52016">
    <property type="entry name" value="TONB_DEPENDENT_REC_3"/>
    <property type="match status" value="1"/>
</dbReference>
<accession>A0A0G3XLL1</accession>
<dbReference type="GO" id="GO:0015344">
    <property type="term" value="F:siderophore uptake transmembrane transporter activity"/>
    <property type="evidence" value="ECO:0007669"/>
    <property type="project" value="TreeGrafter"/>
</dbReference>
<gene>
    <name evidence="11" type="ORF">AB433_03220</name>
</gene>
<keyword evidence="12" id="KW-1185">Reference proteome</keyword>
<feature type="short sequence motif" description="TonB C-terminal box" evidence="9">
    <location>
        <begin position="740"/>
        <end position="757"/>
    </location>
</feature>
<keyword evidence="3 8" id="KW-1134">Transmembrane beta strand</keyword>
<keyword evidence="11" id="KW-0675">Receptor</keyword>
<dbReference type="Proteomes" id="UP000035287">
    <property type="component" value="Chromosome"/>
</dbReference>
<dbReference type="EMBL" id="CP011770">
    <property type="protein sequence ID" value="AKM11504.1"/>
    <property type="molecule type" value="Genomic_DNA"/>
</dbReference>
<dbReference type="PATRIC" id="fig|1348774.3.peg.674"/>
<evidence type="ECO:0000256" key="4">
    <source>
        <dbReference type="ARBA" id="ARBA00022692"/>
    </source>
</evidence>
<evidence type="ECO:0000256" key="2">
    <source>
        <dbReference type="ARBA" id="ARBA00022448"/>
    </source>
</evidence>
<dbReference type="PANTHER" id="PTHR30069">
    <property type="entry name" value="TONB-DEPENDENT OUTER MEMBRANE RECEPTOR"/>
    <property type="match status" value="1"/>
</dbReference>
<feature type="domain" description="TonB-dependent receptor-like beta-barrel" evidence="10">
    <location>
        <begin position="365"/>
        <end position="710"/>
    </location>
</feature>
<dbReference type="SUPFAM" id="SSF56935">
    <property type="entry name" value="Porins"/>
    <property type="match status" value="1"/>
</dbReference>
<comment type="subcellular location">
    <subcellularLocation>
        <location evidence="1 8">Cell outer membrane</location>
        <topology evidence="1 8">Multi-pass membrane protein</topology>
    </subcellularLocation>
</comment>
<evidence type="ECO:0000256" key="8">
    <source>
        <dbReference type="PROSITE-ProRule" id="PRU01360"/>
    </source>
</evidence>
<evidence type="ECO:0000256" key="6">
    <source>
        <dbReference type="ARBA" id="ARBA00023136"/>
    </source>
</evidence>
<name>A0A0G3XLL1_9SPHN</name>
<evidence type="ECO:0000313" key="11">
    <source>
        <dbReference type="EMBL" id="AKM11504.1"/>
    </source>
</evidence>
<dbReference type="PANTHER" id="PTHR30069:SF39">
    <property type="entry name" value="BLL6183 PROTEIN"/>
    <property type="match status" value="1"/>
</dbReference>
<keyword evidence="4 8" id="KW-0812">Transmembrane</keyword>
<dbReference type="GO" id="GO:0044718">
    <property type="term" value="P:siderophore transmembrane transport"/>
    <property type="evidence" value="ECO:0007669"/>
    <property type="project" value="TreeGrafter"/>
</dbReference>
<dbReference type="AlphaFoldDB" id="A0A0G3XLL1"/>
<dbReference type="STRING" id="1348774.AB433_03220"/>
<evidence type="ECO:0000256" key="7">
    <source>
        <dbReference type="ARBA" id="ARBA00023237"/>
    </source>
</evidence>
<evidence type="ECO:0000256" key="5">
    <source>
        <dbReference type="ARBA" id="ARBA00023077"/>
    </source>
</evidence>
<dbReference type="InterPro" id="IPR010917">
    <property type="entry name" value="TonB_rcpt_CS"/>
</dbReference>
<sequence length="757" mass="81060">MCIAGVVITAPALAQDAGQTIVVTAPGGAFDLDDALALERADIAVAGVPDVLGAMTRNFAGVTLQDAQNNPWQPNLVDRGYVASPLQGQAQGIAVYLDGARFNQPFGDTVNFDLIPDAAIRALTMRDAGPVYGLNALGGVLVMETMTGRDDPGVEAAAAIGSYGERDLSASAGSAFGRFSAFGAVQYREEDGWRDYSPSDLLNGYVDVGFEGERGGAHLKFIGAETNLTGNGVAPVELLAARRQSVFTWPDRTNNRYGRFSLHPWLALSDGMRLEATLYRQRRKADTANGDAADIEECEEEEFEGLLCLESVGDDDDEAQTVLTDREGNAIADLLDDGEYGVFNRGRIKTRSEGILAQLIAETPMGARTNRLAAGFSYDSSESAFSTSTELGELTDTRSVNGLAIFIDQPDGAIAPVGLKTRTRYWSAFVGNSLPLGGALTAEIGLRYNHAKVRLVDQIGTALNGKHRFSRLNPGIELDWALSPTVSLRAGYSETNRVPTPAELSCADEDAPCSLTNFFIADPPLEQVVAKTFELGATGEIAAGAWDVDWLLSGYRTTNTNDIQYIASAIRGRAYFQNVGSTRRQGVEATLQARRGGLRLSASYAFIDATYRSPLTLSSPANPEADDDGEIYVAPGDRLPGLPQHSGTFSADFQGRGFTLGGDMVARGSQGLIGDEADQNAPVPGYLLFNLRGSLDLTRGISLFGELRNVFDRDNATFGTFSEVDEVELEESPDASDPRAYGPGAPRRWTLGVRARF</sequence>
<dbReference type="Pfam" id="PF00593">
    <property type="entry name" value="TonB_dep_Rec_b-barrel"/>
    <property type="match status" value="1"/>
</dbReference>
<evidence type="ECO:0000256" key="1">
    <source>
        <dbReference type="ARBA" id="ARBA00004571"/>
    </source>
</evidence>
<keyword evidence="7 8" id="KW-0998">Cell outer membrane</keyword>
<keyword evidence="5" id="KW-0798">TonB box</keyword>
<organism evidence="11 12">
    <name type="scientific">Croceicoccus naphthovorans</name>
    <dbReference type="NCBI Taxonomy" id="1348774"/>
    <lineage>
        <taxon>Bacteria</taxon>
        <taxon>Pseudomonadati</taxon>
        <taxon>Pseudomonadota</taxon>
        <taxon>Alphaproteobacteria</taxon>
        <taxon>Sphingomonadales</taxon>
        <taxon>Erythrobacteraceae</taxon>
        <taxon>Croceicoccus</taxon>
    </lineage>
</organism>
<dbReference type="Gene3D" id="2.40.170.20">
    <property type="entry name" value="TonB-dependent receptor, beta-barrel domain"/>
    <property type="match status" value="1"/>
</dbReference>
<evidence type="ECO:0000313" key="12">
    <source>
        <dbReference type="Proteomes" id="UP000035287"/>
    </source>
</evidence>
<protein>
    <submittedName>
        <fullName evidence="11">TonB-dependent receptor</fullName>
    </submittedName>
</protein>
<dbReference type="KEGG" id="cna:AB433_03220"/>
<keyword evidence="6 8" id="KW-0472">Membrane</keyword>
<reference evidence="11 12" key="1">
    <citation type="submission" date="2015-06" db="EMBL/GenBank/DDBJ databases">
        <authorList>
            <person name="Zeng Y."/>
            <person name="Huang Y."/>
        </authorList>
    </citation>
    <scope>NUCLEOTIDE SEQUENCE [LARGE SCALE GENOMIC DNA]</scope>
    <source>
        <strain evidence="11 12">PQ-2</strain>
    </source>
</reference>
<dbReference type="InterPro" id="IPR039426">
    <property type="entry name" value="TonB-dep_rcpt-like"/>
</dbReference>
<evidence type="ECO:0000256" key="9">
    <source>
        <dbReference type="PROSITE-ProRule" id="PRU10144"/>
    </source>
</evidence>
<dbReference type="PROSITE" id="PS01156">
    <property type="entry name" value="TONB_DEPENDENT_REC_2"/>
    <property type="match status" value="1"/>
</dbReference>
<evidence type="ECO:0000256" key="3">
    <source>
        <dbReference type="ARBA" id="ARBA00022452"/>
    </source>
</evidence>
<dbReference type="InterPro" id="IPR000531">
    <property type="entry name" value="Beta-barrel_TonB"/>
</dbReference>
<proteinExistence type="inferred from homology"/>
<keyword evidence="2 8" id="KW-0813">Transport</keyword>